<protein>
    <recommendedName>
        <fullName evidence="3 7">Nuclease SbcCD subunit D</fullName>
    </recommendedName>
</protein>
<evidence type="ECO:0000256" key="2">
    <source>
        <dbReference type="ARBA" id="ARBA00011322"/>
    </source>
</evidence>
<evidence type="ECO:0000256" key="5">
    <source>
        <dbReference type="ARBA" id="ARBA00022801"/>
    </source>
</evidence>
<feature type="domain" description="Nuclease SbcCD subunit D C-terminal" evidence="9">
    <location>
        <begin position="284"/>
        <end position="382"/>
    </location>
</feature>
<evidence type="ECO:0000256" key="6">
    <source>
        <dbReference type="ARBA" id="ARBA00022839"/>
    </source>
</evidence>
<dbReference type="GO" id="GO:0004527">
    <property type="term" value="F:exonuclease activity"/>
    <property type="evidence" value="ECO:0007669"/>
    <property type="project" value="UniProtKB-KW"/>
</dbReference>
<evidence type="ECO:0000259" key="9">
    <source>
        <dbReference type="Pfam" id="PF12320"/>
    </source>
</evidence>
<keyword evidence="4 7" id="KW-0540">Nuclease</keyword>
<sequence>MRLLHTSDWHLGQHFMNKSREAEHQAFLEWLLTTIDEQKIDILVVAGDIFDTGTPPSYARKLYNNLMVGIQNTHCQQVLMVGGNHDSVAVLHESRRILSCLNITVIGGISDHLEEQVLTIKNNNGHPTAIICAVPYIRPRDVLSSQAGQTQIEKQQSLEQAIADHYQQLFNIAQQKAKISNQAQLLPIIMTGHLATVGGQSSESVRDIYIGSLSAFPARHFPPADYIALGHLHSSQQVSGVDHIRYSGSPIPLSFDEVDNAKQVLCIELTSNGLASIESIEVPRFQPMATVKGNLADIEQQLEQLEAPPQGQSTWLEIVIQEDDYLTDLQARLQQLIADKPFEILKLKRARTQQQTIEREAKETLTDLSPIDVFQRRLAQETMDESLKNQLTQHFKTILNEIKEDETQPTTSISCKEKATV</sequence>
<gene>
    <name evidence="7 10" type="primary">sbcD</name>
    <name evidence="10" type="ORF">ORQ98_24930</name>
</gene>
<dbReference type="Pfam" id="PF12320">
    <property type="entry name" value="SbcD_C"/>
    <property type="match status" value="1"/>
</dbReference>
<comment type="subunit">
    <text evidence="2 7">Heterodimer of SbcC and SbcD.</text>
</comment>
<evidence type="ECO:0000313" key="10">
    <source>
        <dbReference type="EMBL" id="MDE1465212.1"/>
    </source>
</evidence>
<keyword evidence="5 7" id="KW-0378">Hydrolase</keyword>
<keyword evidence="7" id="KW-0255">Endonuclease</keyword>
<dbReference type="PANTHER" id="PTHR30337">
    <property type="entry name" value="COMPONENT OF ATP-DEPENDENT DSDNA EXONUCLEASE"/>
    <property type="match status" value="1"/>
</dbReference>
<evidence type="ECO:0000256" key="1">
    <source>
        <dbReference type="ARBA" id="ARBA00010555"/>
    </source>
</evidence>
<dbReference type="InterPro" id="IPR041796">
    <property type="entry name" value="Mre11_N"/>
</dbReference>
<name>A0ABT5UFX1_9GAMM</name>
<dbReference type="Proteomes" id="UP001528823">
    <property type="component" value="Unassembled WGS sequence"/>
</dbReference>
<evidence type="ECO:0000256" key="3">
    <source>
        <dbReference type="ARBA" id="ARBA00013365"/>
    </source>
</evidence>
<comment type="caution">
    <text evidence="10">The sequence shown here is derived from an EMBL/GenBank/DDBJ whole genome shotgun (WGS) entry which is preliminary data.</text>
</comment>
<evidence type="ECO:0000256" key="4">
    <source>
        <dbReference type="ARBA" id="ARBA00022722"/>
    </source>
</evidence>
<dbReference type="EMBL" id="JAPMOU010000055">
    <property type="protein sequence ID" value="MDE1465212.1"/>
    <property type="molecule type" value="Genomic_DNA"/>
</dbReference>
<keyword evidence="11" id="KW-1185">Reference proteome</keyword>
<dbReference type="PANTHER" id="PTHR30337:SF0">
    <property type="entry name" value="NUCLEASE SBCCD SUBUNIT D"/>
    <property type="match status" value="1"/>
</dbReference>
<dbReference type="InterPro" id="IPR029052">
    <property type="entry name" value="Metallo-depent_PP-like"/>
</dbReference>
<dbReference type="RefSeq" id="WP_274691523.1">
    <property type="nucleotide sequence ID" value="NZ_JAPMOU010000055.1"/>
</dbReference>
<dbReference type="InterPro" id="IPR050535">
    <property type="entry name" value="DNA_Repair-Maintenance_Comp"/>
</dbReference>
<evidence type="ECO:0000256" key="7">
    <source>
        <dbReference type="RuleBase" id="RU363069"/>
    </source>
</evidence>
<keyword evidence="6 7" id="KW-0269">Exonuclease</keyword>
<keyword evidence="7" id="KW-0235">DNA replication</keyword>
<comment type="similarity">
    <text evidence="1 7">Belongs to the SbcD family.</text>
</comment>
<dbReference type="NCBIfam" id="TIGR00619">
    <property type="entry name" value="sbcd"/>
    <property type="match status" value="1"/>
</dbReference>
<dbReference type="InterPro" id="IPR026843">
    <property type="entry name" value="SbcD_C"/>
</dbReference>
<accession>A0ABT5UFX1</accession>
<evidence type="ECO:0000259" key="8">
    <source>
        <dbReference type="Pfam" id="PF00149"/>
    </source>
</evidence>
<evidence type="ECO:0000313" key="11">
    <source>
        <dbReference type="Proteomes" id="UP001528823"/>
    </source>
</evidence>
<feature type="domain" description="Calcineurin-like phosphoesterase" evidence="8">
    <location>
        <begin position="1"/>
        <end position="234"/>
    </location>
</feature>
<dbReference type="Gene3D" id="3.30.160.720">
    <property type="match status" value="1"/>
</dbReference>
<organism evidence="10 11">
    <name type="scientific">Spartinivicinus poritis</name>
    <dbReference type="NCBI Taxonomy" id="2994640"/>
    <lineage>
        <taxon>Bacteria</taxon>
        <taxon>Pseudomonadati</taxon>
        <taxon>Pseudomonadota</taxon>
        <taxon>Gammaproteobacteria</taxon>
        <taxon>Oceanospirillales</taxon>
        <taxon>Zooshikellaceae</taxon>
        <taxon>Spartinivicinus</taxon>
    </lineage>
</organism>
<dbReference type="Gene3D" id="3.60.21.10">
    <property type="match status" value="1"/>
</dbReference>
<comment type="function">
    <text evidence="7">SbcCD cleaves DNA hairpin structures. These structures can inhibit DNA replication and are intermediates in certain DNA recombination reactions. The complex acts as a 3'-&gt;5' double strand exonuclease that can open hairpins. It also has a 5' single-strand endonuclease activity.</text>
</comment>
<dbReference type="SUPFAM" id="SSF56300">
    <property type="entry name" value="Metallo-dependent phosphatases"/>
    <property type="match status" value="1"/>
</dbReference>
<dbReference type="InterPro" id="IPR004843">
    <property type="entry name" value="Calcineurin-like_PHP"/>
</dbReference>
<proteinExistence type="inferred from homology"/>
<dbReference type="CDD" id="cd00840">
    <property type="entry name" value="MPP_Mre11_N"/>
    <property type="match status" value="1"/>
</dbReference>
<reference evidence="10 11" key="1">
    <citation type="submission" date="2022-11" db="EMBL/GenBank/DDBJ databases">
        <title>Spartinivicinus poritis sp. nov., isolated from scleractinian coral Porites lutea.</title>
        <authorList>
            <person name="Zhang G."/>
            <person name="Cai L."/>
            <person name="Wei Q."/>
        </authorList>
    </citation>
    <scope>NUCLEOTIDE SEQUENCE [LARGE SCALE GENOMIC DNA]</scope>
    <source>
        <strain evidence="10 11">A2-2</strain>
    </source>
</reference>
<keyword evidence="7" id="KW-0233">DNA recombination</keyword>
<dbReference type="InterPro" id="IPR004593">
    <property type="entry name" value="SbcD"/>
</dbReference>
<dbReference type="NCBIfam" id="NF008206">
    <property type="entry name" value="PRK10966.1"/>
    <property type="match status" value="1"/>
</dbReference>
<dbReference type="Pfam" id="PF00149">
    <property type="entry name" value="Metallophos"/>
    <property type="match status" value="1"/>
</dbReference>